<dbReference type="InterPro" id="IPR013976">
    <property type="entry name" value="HDOD"/>
</dbReference>
<organism evidence="2 3">
    <name type="scientific">Rariglobus hedericola</name>
    <dbReference type="NCBI Taxonomy" id="2597822"/>
    <lineage>
        <taxon>Bacteria</taxon>
        <taxon>Pseudomonadati</taxon>
        <taxon>Verrucomicrobiota</taxon>
        <taxon>Opitutia</taxon>
        <taxon>Opitutales</taxon>
        <taxon>Opitutaceae</taxon>
        <taxon>Rariglobus</taxon>
    </lineage>
</organism>
<name>A0A556QR54_9BACT</name>
<sequence length="289" mass="32037">MHLAEASPIHLDLFKAAARLPASAQIFERINAALRNPDVRSHEIIDILSQDPATALRVLRLANSVQFVRGEPFASLERAVDWIGITHVYHLLAVTVSANLFCKSLPHYDVTSDQLWRNAVATGTAMHLIAEAGGADPRRAYSVGLFRPVGRMLFQQLATQRELPLPKRMLRDNGETLAWEKSCFEVHNAEAVAYLFEIWGLNRSMGEIIGHHYEPLEASHSPEASGTALLHVACWMAREAGYGLSIESNAWNINPAVLQQACLPSFNLAPYVKRTKEITARLTVTPSNN</sequence>
<dbReference type="PANTHER" id="PTHR33525">
    <property type="match status" value="1"/>
</dbReference>
<dbReference type="Gene3D" id="1.10.3210.10">
    <property type="entry name" value="Hypothetical protein af1432"/>
    <property type="match status" value="1"/>
</dbReference>
<protein>
    <submittedName>
        <fullName evidence="2">HDOD domain-containing protein</fullName>
    </submittedName>
</protein>
<dbReference type="AlphaFoldDB" id="A0A556QR54"/>
<comment type="caution">
    <text evidence="2">The sequence shown here is derived from an EMBL/GenBank/DDBJ whole genome shotgun (WGS) entry which is preliminary data.</text>
</comment>
<accession>A0A556QR54</accession>
<evidence type="ECO:0000313" key="3">
    <source>
        <dbReference type="Proteomes" id="UP000315648"/>
    </source>
</evidence>
<dbReference type="OrthoDB" id="186304at2"/>
<dbReference type="Pfam" id="PF08668">
    <property type="entry name" value="HDOD"/>
    <property type="match status" value="1"/>
</dbReference>
<dbReference type="RefSeq" id="WP_144229452.1">
    <property type="nucleotide sequence ID" value="NZ_CBCRVV010000005.1"/>
</dbReference>
<gene>
    <name evidence="2" type="ORF">FPL22_07400</name>
</gene>
<evidence type="ECO:0000259" key="1">
    <source>
        <dbReference type="PROSITE" id="PS51833"/>
    </source>
</evidence>
<dbReference type="InterPro" id="IPR052340">
    <property type="entry name" value="RNase_Y/CdgJ"/>
</dbReference>
<feature type="domain" description="HDOD" evidence="1">
    <location>
        <begin position="20"/>
        <end position="215"/>
    </location>
</feature>
<dbReference type="EMBL" id="VMBG01000001">
    <property type="protein sequence ID" value="TSJ79109.1"/>
    <property type="molecule type" value="Genomic_DNA"/>
</dbReference>
<dbReference type="PROSITE" id="PS51833">
    <property type="entry name" value="HDOD"/>
    <property type="match status" value="1"/>
</dbReference>
<dbReference type="PANTHER" id="PTHR33525:SF4">
    <property type="entry name" value="CYCLIC DI-GMP PHOSPHODIESTERASE CDGJ"/>
    <property type="match status" value="1"/>
</dbReference>
<evidence type="ECO:0000313" key="2">
    <source>
        <dbReference type="EMBL" id="TSJ79109.1"/>
    </source>
</evidence>
<reference evidence="2 3" key="1">
    <citation type="submission" date="2019-07" db="EMBL/GenBank/DDBJ databases">
        <title>Description of 53C-WASEF.</title>
        <authorList>
            <person name="Pitt A."/>
            <person name="Hahn M.W."/>
        </authorList>
    </citation>
    <scope>NUCLEOTIDE SEQUENCE [LARGE SCALE GENOMIC DNA]</scope>
    <source>
        <strain evidence="2 3">53C-WASEF</strain>
    </source>
</reference>
<dbReference type="Proteomes" id="UP000315648">
    <property type="component" value="Unassembled WGS sequence"/>
</dbReference>
<proteinExistence type="predicted"/>
<keyword evidence="3" id="KW-1185">Reference proteome</keyword>
<dbReference type="SUPFAM" id="SSF109604">
    <property type="entry name" value="HD-domain/PDEase-like"/>
    <property type="match status" value="1"/>
</dbReference>